<keyword evidence="8" id="KW-0718">Serine biosynthesis</keyword>
<keyword evidence="7" id="KW-0460">Magnesium</keyword>
<dbReference type="GO" id="GO:0036424">
    <property type="term" value="F:L-phosphoserine phosphatase activity"/>
    <property type="evidence" value="ECO:0007669"/>
    <property type="project" value="TreeGrafter"/>
</dbReference>
<evidence type="ECO:0000256" key="8">
    <source>
        <dbReference type="ARBA" id="ARBA00023299"/>
    </source>
</evidence>
<gene>
    <name evidence="11" type="ORF">COV23_01060</name>
</gene>
<keyword evidence="4" id="KW-0028">Amino-acid biosynthesis</keyword>
<sequence length="237" mass="27667">MEEKLPTKTPKRKVAVFDIDGTFFRSSLLIELVEVFVQKGIFPSKTSKIYQPAYKKWRDRKESYENYIASVIKAFDKNIDGVDCDKFVEIADKVASVNQNYIYCYTRDLVKELKNKGYFILAISHSPWGVLEKFCKKNGFDKVYGRFYKVNTNGKLTSTVEHEKLISDKAKILMRALEKENLTLKKSIGVGDTESDIPFLKIVEKPICFNPNKKLYDYAKNKKWKVIIERKDMIYHI</sequence>
<dbReference type="NCBIfam" id="TIGR01490">
    <property type="entry name" value="HAD-SF-IB-hyp1"/>
    <property type="match status" value="1"/>
</dbReference>
<dbReference type="Pfam" id="PF12710">
    <property type="entry name" value="HAD"/>
    <property type="match status" value="1"/>
</dbReference>
<dbReference type="SUPFAM" id="SSF56784">
    <property type="entry name" value="HAD-like"/>
    <property type="match status" value="1"/>
</dbReference>
<evidence type="ECO:0000256" key="2">
    <source>
        <dbReference type="ARBA" id="ARBA00005135"/>
    </source>
</evidence>
<comment type="catalytic activity">
    <reaction evidence="9">
        <text>O-phospho-L-serine + H2O = L-serine + phosphate</text>
        <dbReference type="Rhea" id="RHEA:21208"/>
        <dbReference type="ChEBI" id="CHEBI:15377"/>
        <dbReference type="ChEBI" id="CHEBI:33384"/>
        <dbReference type="ChEBI" id="CHEBI:43474"/>
        <dbReference type="ChEBI" id="CHEBI:57524"/>
        <dbReference type="EC" id="3.1.3.3"/>
    </reaction>
</comment>
<evidence type="ECO:0000256" key="4">
    <source>
        <dbReference type="ARBA" id="ARBA00022605"/>
    </source>
</evidence>
<dbReference type="Proteomes" id="UP000231602">
    <property type="component" value="Unassembled WGS sequence"/>
</dbReference>
<proteinExistence type="predicted"/>
<keyword evidence="6 11" id="KW-0378">Hydrolase</keyword>
<dbReference type="NCBIfam" id="TIGR01488">
    <property type="entry name" value="HAD-SF-IB"/>
    <property type="match status" value="1"/>
</dbReference>
<keyword evidence="5" id="KW-0479">Metal-binding</keyword>
<comment type="catalytic activity">
    <reaction evidence="10">
        <text>O-phospho-D-serine + H2O = D-serine + phosphate</text>
        <dbReference type="Rhea" id="RHEA:24873"/>
        <dbReference type="ChEBI" id="CHEBI:15377"/>
        <dbReference type="ChEBI" id="CHEBI:35247"/>
        <dbReference type="ChEBI" id="CHEBI:43474"/>
        <dbReference type="ChEBI" id="CHEBI:58680"/>
        <dbReference type="EC" id="3.1.3.3"/>
    </reaction>
</comment>
<dbReference type="EMBL" id="PCXV01000017">
    <property type="protein sequence ID" value="PIR44234.1"/>
    <property type="molecule type" value="Genomic_DNA"/>
</dbReference>
<dbReference type="InterPro" id="IPR023214">
    <property type="entry name" value="HAD_sf"/>
</dbReference>
<dbReference type="InterPro" id="IPR036412">
    <property type="entry name" value="HAD-like_sf"/>
</dbReference>
<comment type="pathway">
    <text evidence="2">Amino-acid biosynthesis; L-serine biosynthesis; L-serine from 3-phospho-D-glycerate: step 3/3.</text>
</comment>
<dbReference type="InterPro" id="IPR050582">
    <property type="entry name" value="HAD-like_SerB"/>
</dbReference>
<evidence type="ECO:0000256" key="6">
    <source>
        <dbReference type="ARBA" id="ARBA00022801"/>
    </source>
</evidence>
<evidence type="ECO:0000256" key="7">
    <source>
        <dbReference type="ARBA" id="ARBA00022842"/>
    </source>
</evidence>
<evidence type="ECO:0000313" key="12">
    <source>
        <dbReference type="Proteomes" id="UP000231602"/>
    </source>
</evidence>
<evidence type="ECO:0000256" key="3">
    <source>
        <dbReference type="ARBA" id="ARBA00012640"/>
    </source>
</evidence>
<reference evidence="11 12" key="1">
    <citation type="submission" date="2017-09" db="EMBL/GenBank/DDBJ databases">
        <title>Depth-based differentiation of microbial function through sediment-hosted aquifers and enrichment of novel symbionts in the deep terrestrial subsurface.</title>
        <authorList>
            <person name="Probst A.J."/>
            <person name="Ladd B."/>
            <person name="Jarett J.K."/>
            <person name="Geller-Mcgrath D.E."/>
            <person name="Sieber C.M."/>
            <person name="Emerson J.B."/>
            <person name="Anantharaman K."/>
            <person name="Thomas B.C."/>
            <person name="Malmstrom R."/>
            <person name="Stieglmeier M."/>
            <person name="Klingl A."/>
            <person name="Woyke T."/>
            <person name="Ryan C.M."/>
            <person name="Banfield J.F."/>
        </authorList>
    </citation>
    <scope>NUCLEOTIDE SEQUENCE [LARGE SCALE GENOMIC DNA]</scope>
    <source>
        <strain evidence="11">CG10_big_fil_rev_8_21_14_0_10_31_9</strain>
    </source>
</reference>
<dbReference type="EC" id="3.1.3.3" evidence="3"/>
<evidence type="ECO:0000256" key="5">
    <source>
        <dbReference type="ARBA" id="ARBA00022723"/>
    </source>
</evidence>
<dbReference type="GO" id="GO:0006564">
    <property type="term" value="P:L-serine biosynthetic process"/>
    <property type="evidence" value="ECO:0007669"/>
    <property type="project" value="UniProtKB-KW"/>
</dbReference>
<dbReference type="AlphaFoldDB" id="A0A2H0RDZ7"/>
<dbReference type="InterPro" id="IPR006385">
    <property type="entry name" value="HAD_hydro_SerB1"/>
</dbReference>
<dbReference type="PANTHER" id="PTHR43344:SF2">
    <property type="entry name" value="PHOSPHOSERINE PHOSPHATASE"/>
    <property type="match status" value="1"/>
</dbReference>
<protein>
    <recommendedName>
        <fullName evidence="3">phosphoserine phosphatase</fullName>
        <ecNumber evidence="3">3.1.3.3</ecNumber>
    </recommendedName>
</protein>
<accession>A0A2H0RDZ7</accession>
<evidence type="ECO:0000256" key="1">
    <source>
        <dbReference type="ARBA" id="ARBA00001946"/>
    </source>
</evidence>
<comment type="cofactor">
    <cofactor evidence="1">
        <name>Mg(2+)</name>
        <dbReference type="ChEBI" id="CHEBI:18420"/>
    </cofactor>
</comment>
<dbReference type="PANTHER" id="PTHR43344">
    <property type="entry name" value="PHOSPHOSERINE PHOSPHATASE"/>
    <property type="match status" value="1"/>
</dbReference>
<dbReference type="GO" id="GO:0000287">
    <property type="term" value="F:magnesium ion binding"/>
    <property type="evidence" value="ECO:0007669"/>
    <property type="project" value="TreeGrafter"/>
</dbReference>
<evidence type="ECO:0000256" key="9">
    <source>
        <dbReference type="ARBA" id="ARBA00048138"/>
    </source>
</evidence>
<evidence type="ECO:0000256" key="10">
    <source>
        <dbReference type="ARBA" id="ARBA00048523"/>
    </source>
</evidence>
<dbReference type="Gene3D" id="3.40.50.1000">
    <property type="entry name" value="HAD superfamily/HAD-like"/>
    <property type="match status" value="1"/>
</dbReference>
<organism evidence="11 12">
    <name type="scientific">Candidatus Wolfebacteria bacterium CG10_big_fil_rev_8_21_14_0_10_31_9</name>
    <dbReference type="NCBI Taxonomy" id="1975070"/>
    <lineage>
        <taxon>Bacteria</taxon>
        <taxon>Candidatus Wolfeibacteriota</taxon>
    </lineage>
</organism>
<name>A0A2H0RDZ7_9BACT</name>
<dbReference type="GO" id="GO:0005737">
    <property type="term" value="C:cytoplasm"/>
    <property type="evidence" value="ECO:0007669"/>
    <property type="project" value="TreeGrafter"/>
</dbReference>
<evidence type="ECO:0000313" key="11">
    <source>
        <dbReference type="EMBL" id="PIR44234.1"/>
    </source>
</evidence>
<comment type="caution">
    <text evidence="11">The sequence shown here is derived from an EMBL/GenBank/DDBJ whole genome shotgun (WGS) entry which is preliminary data.</text>
</comment>